<accession>X0XND4</accession>
<comment type="caution">
    <text evidence="2">The sequence shown here is derived from an EMBL/GenBank/DDBJ whole genome shotgun (WGS) entry which is preliminary data.</text>
</comment>
<dbReference type="EMBL" id="BARS01059377">
    <property type="protein sequence ID" value="GAG44700.1"/>
    <property type="molecule type" value="Genomic_DNA"/>
</dbReference>
<sequence>DEKGQVAPPKRGRAGTVPAKRKEPDEYLKLRVVLTDSGLWTAAAEVLRD</sequence>
<evidence type="ECO:0000256" key="1">
    <source>
        <dbReference type="SAM" id="MobiDB-lite"/>
    </source>
</evidence>
<feature type="non-terminal residue" evidence="2">
    <location>
        <position position="1"/>
    </location>
</feature>
<dbReference type="AlphaFoldDB" id="X0XND4"/>
<evidence type="ECO:0000313" key="2">
    <source>
        <dbReference type="EMBL" id="GAG44700.1"/>
    </source>
</evidence>
<protein>
    <submittedName>
        <fullName evidence="2">Uncharacterized protein</fullName>
    </submittedName>
</protein>
<feature type="non-terminal residue" evidence="2">
    <location>
        <position position="49"/>
    </location>
</feature>
<gene>
    <name evidence="2" type="ORF">S01H1_86040</name>
</gene>
<organism evidence="2">
    <name type="scientific">marine sediment metagenome</name>
    <dbReference type="NCBI Taxonomy" id="412755"/>
    <lineage>
        <taxon>unclassified sequences</taxon>
        <taxon>metagenomes</taxon>
        <taxon>ecological metagenomes</taxon>
    </lineage>
</organism>
<feature type="region of interest" description="Disordered" evidence="1">
    <location>
        <begin position="1"/>
        <end position="22"/>
    </location>
</feature>
<reference evidence="2" key="1">
    <citation type="journal article" date="2014" name="Front. Microbiol.">
        <title>High frequency of phylogenetically diverse reductive dehalogenase-homologous genes in deep subseafloor sedimentary metagenomes.</title>
        <authorList>
            <person name="Kawai M."/>
            <person name="Futagami T."/>
            <person name="Toyoda A."/>
            <person name="Takaki Y."/>
            <person name="Nishi S."/>
            <person name="Hori S."/>
            <person name="Arai W."/>
            <person name="Tsubouchi T."/>
            <person name="Morono Y."/>
            <person name="Uchiyama I."/>
            <person name="Ito T."/>
            <person name="Fujiyama A."/>
            <person name="Inagaki F."/>
            <person name="Takami H."/>
        </authorList>
    </citation>
    <scope>NUCLEOTIDE SEQUENCE</scope>
    <source>
        <strain evidence="2">Expedition CK06-06</strain>
    </source>
</reference>
<name>X0XND4_9ZZZZ</name>
<proteinExistence type="predicted"/>